<feature type="compositionally biased region" description="Polar residues" evidence="10">
    <location>
        <begin position="141"/>
        <end position="159"/>
    </location>
</feature>
<dbReference type="GO" id="GO:0141221">
    <property type="term" value="F:histone deacetylase activity, hydrolytic mechanism"/>
    <property type="evidence" value="ECO:0007669"/>
    <property type="project" value="UniProtKB-EC"/>
</dbReference>
<dbReference type="InterPro" id="IPR024643">
    <property type="entry name" value="Hist_deacetylase_Gln_rich_N"/>
</dbReference>
<evidence type="ECO:0000256" key="3">
    <source>
        <dbReference type="ARBA" id="ARBA00012111"/>
    </source>
</evidence>
<dbReference type="AlphaFoldDB" id="A0ABD1J2X3"/>
<evidence type="ECO:0000259" key="11">
    <source>
        <dbReference type="Pfam" id="PF12203"/>
    </source>
</evidence>
<comment type="subcellular location">
    <subcellularLocation>
        <location evidence="1">Nucleus</location>
    </subcellularLocation>
</comment>
<evidence type="ECO:0000256" key="5">
    <source>
        <dbReference type="ARBA" id="ARBA00022801"/>
    </source>
</evidence>
<feature type="compositionally biased region" description="Basic and acidic residues" evidence="10">
    <location>
        <begin position="176"/>
        <end position="199"/>
    </location>
</feature>
<evidence type="ECO:0000256" key="9">
    <source>
        <dbReference type="ARBA" id="ARBA00023242"/>
    </source>
</evidence>
<dbReference type="Pfam" id="PF12203">
    <property type="entry name" value="HDAC4_Gln"/>
    <property type="match status" value="1"/>
</dbReference>
<keyword evidence="7" id="KW-0805">Transcription regulation</keyword>
<dbReference type="EC" id="3.5.1.98" evidence="3"/>
<organism evidence="12 13">
    <name type="scientific">Coilia grayii</name>
    <name type="common">Gray's grenadier anchovy</name>
    <dbReference type="NCBI Taxonomy" id="363190"/>
    <lineage>
        <taxon>Eukaryota</taxon>
        <taxon>Metazoa</taxon>
        <taxon>Chordata</taxon>
        <taxon>Craniata</taxon>
        <taxon>Vertebrata</taxon>
        <taxon>Euteleostomi</taxon>
        <taxon>Actinopterygii</taxon>
        <taxon>Neopterygii</taxon>
        <taxon>Teleostei</taxon>
        <taxon>Clupei</taxon>
        <taxon>Clupeiformes</taxon>
        <taxon>Clupeoidei</taxon>
        <taxon>Engraulidae</taxon>
        <taxon>Coilinae</taxon>
        <taxon>Coilia</taxon>
    </lineage>
</organism>
<evidence type="ECO:0000256" key="4">
    <source>
        <dbReference type="ARBA" id="ARBA00022491"/>
    </source>
</evidence>
<comment type="caution">
    <text evidence="12">The sequence shown here is derived from an EMBL/GenBank/DDBJ whole genome shotgun (WGS) entry which is preliminary data.</text>
</comment>
<evidence type="ECO:0000313" key="12">
    <source>
        <dbReference type="EMBL" id="KAL2081544.1"/>
    </source>
</evidence>
<keyword evidence="8" id="KW-0804">Transcription</keyword>
<evidence type="ECO:0000256" key="7">
    <source>
        <dbReference type="ARBA" id="ARBA00023015"/>
    </source>
</evidence>
<evidence type="ECO:0000256" key="8">
    <source>
        <dbReference type="ARBA" id="ARBA00023163"/>
    </source>
</evidence>
<dbReference type="Proteomes" id="UP001591681">
    <property type="component" value="Unassembled WGS sequence"/>
</dbReference>
<evidence type="ECO:0000256" key="2">
    <source>
        <dbReference type="ARBA" id="ARBA00007738"/>
    </source>
</evidence>
<feature type="domain" description="Histone deacetylase glutamine rich N-terminal" evidence="11">
    <location>
        <begin position="58"/>
        <end position="110"/>
    </location>
</feature>
<evidence type="ECO:0000256" key="10">
    <source>
        <dbReference type="SAM" id="MobiDB-lite"/>
    </source>
</evidence>
<sequence>MVLCCRCWSCRHVQLLSPFFRWPDGRVDVSATLPLQVPPAAIPMEVRVDQQFSLAPAEPNPQEQQLQQELLALKQKQQIQRQLLIAEFQRQHEQLSRQHEAQLQEHIKRGAEGRRAAGGSRKETGLIDAAPSTAPHRTAPATLTAQPSRVTPLQRSSAKPPQRRLESRLSCCALQNERHCREEREIEEGREGGREGEGE</sequence>
<keyword evidence="5" id="KW-0378">Hydrolase</keyword>
<evidence type="ECO:0000256" key="1">
    <source>
        <dbReference type="ARBA" id="ARBA00004123"/>
    </source>
</evidence>
<reference evidence="12 13" key="1">
    <citation type="submission" date="2024-09" db="EMBL/GenBank/DDBJ databases">
        <title>A chromosome-level genome assembly of Gray's grenadier anchovy, Coilia grayii.</title>
        <authorList>
            <person name="Fu Z."/>
        </authorList>
    </citation>
    <scope>NUCLEOTIDE SEQUENCE [LARGE SCALE GENOMIC DNA]</scope>
    <source>
        <strain evidence="12">G4</strain>
        <tissue evidence="12">Muscle</tissue>
    </source>
</reference>
<comment type="similarity">
    <text evidence="2">Belongs to the histone deacetylase family. HD type 2 subfamily.</text>
</comment>
<dbReference type="EMBL" id="JBHFQA010000020">
    <property type="protein sequence ID" value="KAL2081544.1"/>
    <property type="molecule type" value="Genomic_DNA"/>
</dbReference>
<dbReference type="Gene3D" id="6.10.250.1550">
    <property type="match status" value="1"/>
</dbReference>
<feature type="region of interest" description="Disordered" evidence="10">
    <location>
        <begin position="108"/>
        <end position="199"/>
    </location>
</feature>
<keyword evidence="13" id="KW-1185">Reference proteome</keyword>
<gene>
    <name evidence="12" type="ORF">ACEWY4_023397</name>
</gene>
<protein>
    <recommendedName>
        <fullName evidence="3">histone deacetylase</fullName>
        <ecNumber evidence="3">3.5.1.98</ecNumber>
    </recommendedName>
</protein>
<dbReference type="PANTHER" id="PTHR45364">
    <property type="entry name" value="HISTONE DEACETYLASE 9-RELATED"/>
    <property type="match status" value="1"/>
</dbReference>
<evidence type="ECO:0000256" key="6">
    <source>
        <dbReference type="ARBA" id="ARBA00022853"/>
    </source>
</evidence>
<keyword evidence="6" id="KW-0156">Chromatin regulator</keyword>
<proteinExistence type="inferred from homology"/>
<keyword evidence="9" id="KW-0539">Nucleus</keyword>
<evidence type="ECO:0000313" key="13">
    <source>
        <dbReference type="Proteomes" id="UP001591681"/>
    </source>
</evidence>
<keyword evidence="4" id="KW-0678">Repressor</keyword>
<dbReference type="GO" id="GO:0005634">
    <property type="term" value="C:nucleus"/>
    <property type="evidence" value="ECO:0007669"/>
    <property type="project" value="UniProtKB-SubCell"/>
</dbReference>
<name>A0ABD1J2X3_9TELE</name>
<dbReference type="PANTHER" id="PTHR45364:SF13">
    <property type="entry name" value="HISTONE DEACETYLASE"/>
    <property type="match status" value="1"/>
</dbReference>
<accession>A0ABD1J2X3</accession>
<feature type="compositionally biased region" description="Basic and acidic residues" evidence="10">
    <location>
        <begin position="108"/>
        <end position="125"/>
    </location>
</feature>